<name>A0ABU4R8C9_9FLAO</name>
<dbReference type="Pfam" id="PF13672">
    <property type="entry name" value="PP2C_2"/>
    <property type="match status" value="1"/>
</dbReference>
<evidence type="ECO:0000313" key="2">
    <source>
        <dbReference type="EMBL" id="MDX6188834.1"/>
    </source>
</evidence>
<sequence>MEETKRYLQSFLFQNKIDIPKSKESLFEDFISDETNSAAVKIIKEKQKLIMDNWKLKNRIDDIMQHSFFLPNGTVNKEYESKIDFIKLGWEDIIFYEIENLEETGLYFDTAEKLLFGIPKRSGDLKIKFRFKIEGEAEEVLLNEKIVTLIINPDPKSLWKNIESDPNAPFSKEDNVAVSAVFLDKNIVVASKRGRSHANVGSFREDDFAFRNFEASGWSVLAVSDGAGSAALSRKGSKLACDAIIDYFETHLNTEVWSKFEELALNYHVKKDLESIQKANDFVSTNLSKAAHFVNQKIAEFATEQGEELKNFHATLIFTLVKKYDFGYAILSFGVGDCPINLINKDLTEVSLINLIDAGEFGGGTRFITMPEIFQNENFSSRFGFKIVDDFSYLVLMTDGIYDPKFEVEANLEKIEKWKAFLSDLKGDNAEKAKVDFERDNAAIATQLSNWMDFWSPGNHDDRTLAIIY</sequence>
<comment type="caution">
    <text evidence="2">The sequence shown here is derived from an EMBL/GenBank/DDBJ whole genome shotgun (WGS) entry which is preliminary data.</text>
</comment>
<dbReference type="RefSeq" id="WP_230004652.1">
    <property type="nucleotide sequence ID" value="NZ_CP087134.1"/>
</dbReference>
<dbReference type="EMBL" id="JAWXVI010000003">
    <property type="protein sequence ID" value="MDX6188834.1"/>
    <property type="molecule type" value="Genomic_DNA"/>
</dbReference>
<dbReference type="GO" id="GO:0004722">
    <property type="term" value="F:protein serine/threonine phosphatase activity"/>
    <property type="evidence" value="ECO:0007669"/>
    <property type="project" value="UniProtKB-EC"/>
</dbReference>
<evidence type="ECO:0000313" key="3">
    <source>
        <dbReference type="Proteomes" id="UP001273350"/>
    </source>
</evidence>
<dbReference type="Proteomes" id="UP001273350">
    <property type="component" value="Unassembled WGS sequence"/>
</dbReference>
<reference evidence="2 3" key="1">
    <citation type="submission" date="2023-11" db="EMBL/GenBank/DDBJ databases">
        <title>Unpublished Manusciprt.</title>
        <authorList>
            <person name="Saticioglu I.B."/>
            <person name="Ay H."/>
            <person name="Ajmi N."/>
            <person name="Altun S."/>
            <person name="Duman M."/>
        </authorList>
    </citation>
    <scope>NUCLEOTIDE SEQUENCE [LARGE SCALE GENOMIC DNA]</scope>
    <source>
        <strain evidence="2 3">Fl-318</strain>
    </source>
</reference>
<protein>
    <submittedName>
        <fullName evidence="2">PP2C family serine/threonine-protein phosphatase</fullName>
        <ecNumber evidence="2">3.1.3.16</ecNumber>
    </submittedName>
</protein>
<accession>A0ABU4R8C9</accession>
<gene>
    <name evidence="2" type="ORF">SGQ83_05700</name>
</gene>
<keyword evidence="2" id="KW-0378">Hydrolase</keyword>
<dbReference type="InterPro" id="IPR001932">
    <property type="entry name" value="PPM-type_phosphatase-like_dom"/>
</dbReference>
<evidence type="ECO:0000259" key="1">
    <source>
        <dbReference type="SMART" id="SM00332"/>
    </source>
</evidence>
<proteinExistence type="predicted"/>
<dbReference type="EC" id="3.1.3.16" evidence="2"/>
<keyword evidence="3" id="KW-1185">Reference proteome</keyword>
<dbReference type="SMART" id="SM00332">
    <property type="entry name" value="PP2Cc"/>
    <property type="match status" value="1"/>
</dbReference>
<feature type="domain" description="PPM-type phosphatase" evidence="1">
    <location>
        <begin position="180"/>
        <end position="468"/>
    </location>
</feature>
<dbReference type="SUPFAM" id="SSF81606">
    <property type="entry name" value="PP2C-like"/>
    <property type="match status" value="1"/>
</dbReference>
<dbReference type="InterPro" id="IPR036457">
    <property type="entry name" value="PPM-type-like_dom_sf"/>
</dbReference>
<dbReference type="Gene3D" id="3.60.40.10">
    <property type="entry name" value="PPM-type phosphatase domain"/>
    <property type="match status" value="1"/>
</dbReference>
<organism evidence="2 3">
    <name type="scientific">Flavobacterium cupriresistens</name>
    <dbReference type="NCBI Taxonomy" id="2893885"/>
    <lineage>
        <taxon>Bacteria</taxon>
        <taxon>Pseudomonadati</taxon>
        <taxon>Bacteroidota</taxon>
        <taxon>Flavobacteriia</taxon>
        <taxon>Flavobacteriales</taxon>
        <taxon>Flavobacteriaceae</taxon>
        <taxon>Flavobacterium</taxon>
    </lineage>
</organism>